<sequence>MKRLLFSTLLLLCPTTAYASEQAVIGEQTLDCKHVTYLQHVDITVGEQCARSLQHAEPTRTFFDVDPIAAPLLTTWASRYAFAAPAYEPLHEQTIAILDTGFTTNSGWLQSFVTHTYDVVAGTTVTDDTIHHGTAVVASAALAMQHAPADIIVIKIDQNGSLSIPNIVKGIDYAIEQGADIINMSLGGTYIDEREQHAIEKALAQNITITAAAGNEGHTYNKLNYPASYEGVLSIGAIDEQQQRANFSNYNEQLSFVLPGASLPLIQDDQINEISGTSFSSPFAAGLIAALQQYSDASFDVLHNALKRTAIDLEKPGYDIATGYGLIHANDALQWLRGDEQLLRTMTNPFITVTFSNDVSPNTTLTLYKDRQIVATTTTVTNDTATVTPEHILYNETYMLKLDRSVTSAEGVALSEPMYVPIQFVQ</sequence>
<dbReference type="InterPro" id="IPR015500">
    <property type="entry name" value="Peptidase_S8_subtilisin-rel"/>
</dbReference>
<accession>A0A1C0YE94</accession>
<dbReference type="InterPro" id="IPR036852">
    <property type="entry name" value="Peptidase_S8/S53_dom_sf"/>
</dbReference>
<keyword evidence="5 6" id="KW-0720">Serine protease</keyword>
<feature type="active site" description="Charge relay system" evidence="6">
    <location>
        <position position="99"/>
    </location>
</feature>
<dbReference type="InterPro" id="IPR023828">
    <property type="entry name" value="Peptidase_S8_Ser-AS"/>
</dbReference>
<keyword evidence="4 6" id="KW-0378">Hydrolase</keyword>
<feature type="domain" description="Peptidase S8/S53" evidence="8">
    <location>
        <begin position="93"/>
        <end position="325"/>
    </location>
</feature>
<evidence type="ECO:0000256" key="3">
    <source>
        <dbReference type="ARBA" id="ARBA00022729"/>
    </source>
</evidence>
<dbReference type="PROSITE" id="PS51892">
    <property type="entry name" value="SUBTILASE"/>
    <property type="match status" value="1"/>
</dbReference>
<feature type="chain" id="PRO_5008649057" evidence="7">
    <location>
        <begin position="20"/>
        <end position="426"/>
    </location>
</feature>
<proteinExistence type="inferred from homology"/>
<dbReference type="PRINTS" id="PR00723">
    <property type="entry name" value="SUBTILISIN"/>
</dbReference>
<protein>
    <submittedName>
        <fullName evidence="10">Uncharacterized protein</fullName>
    </submittedName>
</protein>
<evidence type="ECO:0000256" key="2">
    <source>
        <dbReference type="ARBA" id="ARBA00022670"/>
    </source>
</evidence>
<evidence type="ECO:0000256" key="6">
    <source>
        <dbReference type="PROSITE-ProRule" id="PRU01240"/>
    </source>
</evidence>
<evidence type="ECO:0000313" key="10">
    <source>
        <dbReference type="EMBL" id="OCS85480.1"/>
    </source>
</evidence>
<keyword evidence="11" id="KW-1185">Reference proteome</keyword>
<feature type="signal peptide" evidence="7">
    <location>
        <begin position="1"/>
        <end position="19"/>
    </location>
</feature>
<reference evidence="10 11" key="1">
    <citation type="submission" date="2016-07" db="EMBL/GenBank/DDBJ databases">
        <title>Caryophanon latum genome sequencing.</title>
        <authorList>
            <person name="Verma A."/>
            <person name="Pal Y."/>
            <person name="Krishnamurthi S."/>
        </authorList>
    </citation>
    <scope>NUCLEOTIDE SEQUENCE [LARGE SCALE GENOMIC DNA]</scope>
    <source>
        <strain evidence="10 11">DSM 14151</strain>
    </source>
</reference>
<dbReference type="EMBL" id="MATO01000066">
    <property type="protein sequence ID" value="OCS85480.1"/>
    <property type="molecule type" value="Genomic_DNA"/>
</dbReference>
<evidence type="ECO:0000256" key="7">
    <source>
        <dbReference type="SAM" id="SignalP"/>
    </source>
</evidence>
<evidence type="ECO:0000256" key="4">
    <source>
        <dbReference type="ARBA" id="ARBA00022801"/>
    </source>
</evidence>
<gene>
    <name evidence="10" type="ORF">A6K76_15130</name>
</gene>
<dbReference type="Pfam" id="PF13205">
    <property type="entry name" value="Big_5"/>
    <property type="match status" value="1"/>
</dbReference>
<dbReference type="Pfam" id="PF00082">
    <property type="entry name" value="Peptidase_S8"/>
    <property type="match status" value="1"/>
</dbReference>
<dbReference type="SUPFAM" id="SSF52743">
    <property type="entry name" value="Subtilisin-like"/>
    <property type="match status" value="1"/>
</dbReference>
<comment type="caution">
    <text evidence="10">The sequence shown here is derived from an EMBL/GenBank/DDBJ whole genome shotgun (WGS) entry which is preliminary data.</text>
</comment>
<name>A0A1C0YE94_9BACL</name>
<keyword evidence="3 7" id="KW-0732">Signal</keyword>
<feature type="active site" description="Charge relay system" evidence="6">
    <location>
        <position position="278"/>
    </location>
</feature>
<dbReference type="InterPro" id="IPR000209">
    <property type="entry name" value="Peptidase_S8/S53_dom"/>
</dbReference>
<dbReference type="AlphaFoldDB" id="A0A1C0YE94"/>
<evidence type="ECO:0000259" key="9">
    <source>
        <dbReference type="Pfam" id="PF13205"/>
    </source>
</evidence>
<feature type="domain" description="SbsA Ig-like" evidence="9">
    <location>
        <begin position="348"/>
        <end position="416"/>
    </location>
</feature>
<evidence type="ECO:0000256" key="1">
    <source>
        <dbReference type="ARBA" id="ARBA00011073"/>
    </source>
</evidence>
<dbReference type="PANTHER" id="PTHR43806:SF11">
    <property type="entry name" value="CEREVISIN-RELATED"/>
    <property type="match status" value="1"/>
</dbReference>
<dbReference type="GO" id="GO:0004252">
    <property type="term" value="F:serine-type endopeptidase activity"/>
    <property type="evidence" value="ECO:0007669"/>
    <property type="project" value="UniProtKB-UniRule"/>
</dbReference>
<evidence type="ECO:0000256" key="5">
    <source>
        <dbReference type="ARBA" id="ARBA00022825"/>
    </source>
</evidence>
<organism evidence="10 11">
    <name type="scientific">Caryophanon latum</name>
    <dbReference type="NCBI Taxonomy" id="33977"/>
    <lineage>
        <taxon>Bacteria</taxon>
        <taxon>Bacillati</taxon>
        <taxon>Bacillota</taxon>
        <taxon>Bacilli</taxon>
        <taxon>Bacillales</taxon>
        <taxon>Caryophanaceae</taxon>
        <taxon>Caryophanon</taxon>
    </lineage>
</organism>
<dbReference type="Gene3D" id="3.40.50.200">
    <property type="entry name" value="Peptidase S8/S53 domain"/>
    <property type="match status" value="1"/>
</dbReference>
<dbReference type="GO" id="GO:0006508">
    <property type="term" value="P:proteolysis"/>
    <property type="evidence" value="ECO:0007669"/>
    <property type="project" value="UniProtKB-KW"/>
</dbReference>
<keyword evidence="2 6" id="KW-0645">Protease</keyword>
<dbReference type="Proteomes" id="UP000093482">
    <property type="component" value="Unassembled WGS sequence"/>
</dbReference>
<feature type="active site" description="Charge relay system" evidence="6">
    <location>
        <position position="132"/>
    </location>
</feature>
<evidence type="ECO:0000313" key="11">
    <source>
        <dbReference type="Proteomes" id="UP000093482"/>
    </source>
</evidence>
<dbReference type="InterPro" id="IPR050131">
    <property type="entry name" value="Peptidase_S8_subtilisin-like"/>
</dbReference>
<dbReference type="PANTHER" id="PTHR43806">
    <property type="entry name" value="PEPTIDASE S8"/>
    <property type="match status" value="1"/>
</dbReference>
<dbReference type="RefSeq" id="WP_066466298.1">
    <property type="nucleotide sequence ID" value="NZ_MATO01000066.1"/>
</dbReference>
<evidence type="ECO:0000259" key="8">
    <source>
        <dbReference type="Pfam" id="PF00082"/>
    </source>
</evidence>
<dbReference type="InterPro" id="IPR032812">
    <property type="entry name" value="SbsA_Ig"/>
</dbReference>
<dbReference type="PROSITE" id="PS00138">
    <property type="entry name" value="SUBTILASE_SER"/>
    <property type="match status" value="1"/>
</dbReference>
<comment type="similarity">
    <text evidence="1 6">Belongs to the peptidase S8 family.</text>
</comment>